<keyword evidence="7" id="KW-0539">Nucleus</keyword>
<evidence type="ECO:0000256" key="7">
    <source>
        <dbReference type="ARBA" id="ARBA00023242"/>
    </source>
</evidence>
<dbReference type="PANTHER" id="PTHR47257:SF1">
    <property type="entry name" value="PH-RESPONSE TRANSCRIPTION FACTOR PACC_RIM101"/>
    <property type="match status" value="1"/>
</dbReference>
<evidence type="ECO:0000256" key="2">
    <source>
        <dbReference type="ARBA" id="ARBA00022491"/>
    </source>
</evidence>
<gene>
    <name evidence="12" type="ORF">BDY21DRAFT_323515</name>
</gene>
<dbReference type="InterPro" id="IPR050806">
    <property type="entry name" value="pacC/RIM101"/>
</dbReference>
<proteinExistence type="inferred from homology"/>
<feature type="domain" description="C2H2-type" evidence="11">
    <location>
        <begin position="120"/>
        <end position="147"/>
    </location>
</feature>
<feature type="compositionally biased region" description="Low complexity" evidence="10">
    <location>
        <begin position="8"/>
        <end position="50"/>
    </location>
</feature>
<feature type="compositionally biased region" description="Basic and acidic residues" evidence="10">
    <location>
        <begin position="622"/>
        <end position="634"/>
    </location>
</feature>
<feature type="domain" description="C2H2-type" evidence="11">
    <location>
        <begin position="90"/>
        <end position="119"/>
    </location>
</feature>
<evidence type="ECO:0000313" key="12">
    <source>
        <dbReference type="EMBL" id="KAF2455746.1"/>
    </source>
</evidence>
<dbReference type="PANTHER" id="PTHR47257">
    <property type="entry name" value="PH-RESPONSE TRANSCRIPTION FACTOR PACC/RIM101"/>
    <property type="match status" value="1"/>
</dbReference>
<comment type="similarity">
    <text evidence="8">Belongs to the pacC/RIM101 family.</text>
</comment>
<dbReference type="OrthoDB" id="6155966at2759"/>
<evidence type="ECO:0000256" key="5">
    <source>
        <dbReference type="ARBA" id="ARBA00022771"/>
    </source>
</evidence>
<accession>A0A6A6NVI7</accession>
<keyword evidence="2" id="KW-0678">Repressor</keyword>
<feature type="domain" description="C2H2-type" evidence="11">
    <location>
        <begin position="54"/>
        <end position="84"/>
    </location>
</feature>
<dbReference type="GO" id="GO:0045944">
    <property type="term" value="P:positive regulation of transcription by RNA polymerase II"/>
    <property type="evidence" value="ECO:0007669"/>
    <property type="project" value="TreeGrafter"/>
</dbReference>
<dbReference type="EMBL" id="MU001685">
    <property type="protein sequence ID" value="KAF2455746.1"/>
    <property type="molecule type" value="Genomic_DNA"/>
</dbReference>
<feature type="region of interest" description="Disordered" evidence="10">
    <location>
        <begin position="1"/>
        <end position="50"/>
    </location>
</feature>
<evidence type="ECO:0000259" key="11">
    <source>
        <dbReference type="PROSITE" id="PS50157"/>
    </source>
</evidence>
<evidence type="ECO:0000256" key="4">
    <source>
        <dbReference type="ARBA" id="ARBA00022737"/>
    </source>
</evidence>
<evidence type="ECO:0000313" key="13">
    <source>
        <dbReference type="Proteomes" id="UP000799766"/>
    </source>
</evidence>
<dbReference type="FunFam" id="3.30.160.60:FF:000458">
    <property type="entry name" value="pH-response transcription factor pacC/RIM101"/>
    <property type="match status" value="1"/>
</dbReference>
<evidence type="ECO:0000256" key="9">
    <source>
        <dbReference type="PROSITE-ProRule" id="PRU00042"/>
    </source>
</evidence>
<keyword evidence="13" id="KW-1185">Reference proteome</keyword>
<feature type="region of interest" description="Disordered" evidence="10">
    <location>
        <begin position="587"/>
        <end position="645"/>
    </location>
</feature>
<dbReference type="GO" id="GO:0005634">
    <property type="term" value="C:nucleus"/>
    <property type="evidence" value="ECO:0007669"/>
    <property type="project" value="UniProtKB-SubCell"/>
</dbReference>
<evidence type="ECO:0000256" key="1">
    <source>
        <dbReference type="ARBA" id="ARBA00004123"/>
    </source>
</evidence>
<keyword evidence="5 9" id="KW-0863">Zinc-finger</keyword>
<keyword evidence="4" id="KW-0677">Repeat</keyword>
<feature type="compositionally biased region" description="Basic and acidic residues" evidence="10">
    <location>
        <begin position="504"/>
        <end position="516"/>
    </location>
</feature>
<dbReference type="InterPro" id="IPR013087">
    <property type="entry name" value="Znf_C2H2_type"/>
</dbReference>
<feature type="region of interest" description="Disordered" evidence="10">
    <location>
        <begin position="363"/>
        <end position="446"/>
    </location>
</feature>
<keyword evidence="3" id="KW-0479">Metal-binding</keyword>
<evidence type="ECO:0000256" key="10">
    <source>
        <dbReference type="SAM" id="MobiDB-lite"/>
    </source>
</evidence>
<organism evidence="12 13">
    <name type="scientific">Lineolata rhizophorae</name>
    <dbReference type="NCBI Taxonomy" id="578093"/>
    <lineage>
        <taxon>Eukaryota</taxon>
        <taxon>Fungi</taxon>
        <taxon>Dikarya</taxon>
        <taxon>Ascomycota</taxon>
        <taxon>Pezizomycotina</taxon>
        <taxon>Dothideomycetes</taxon>
        <taxon>Dothideomycetes incertae sedis</taxon>
        <taxon>Lineolatales</taxon>
        <taxon>Lineolataceae</taxon>
        <taxon>Lineolata</taxon>
    </lineage>
</organism>
<evidence type="ECO:0000256" key="3">
    <source>
        <dbReference type="ARBA" id="ARBA00022723"/>
    </source>
</evidence>
<dbReference type="Gene3D" id="3.30.160.60">
    <property type="entry name" value="Classic Zinc Finger"/>
    <property type="match status" value="2"/>
</dbReference>
<dbReference type="InterPro" id="IPR036236">
    <property type="entry name" value="Znf_C2H2_sf"/>
</dbReference>
<sequence length="645" mass="67934">MSSAGDNTAAPSTASASAPPQQQPQPAQAAAPAQASASATAPSPSRSAPTGDSLTCQWASCGERCTTASELYDHVCERHVGRKSTNNLNLTCQWGNCRTTTVKRDHITSHIRVHVPLKPHKCDFCNKAFKRPQDLKKHVKTHADDSVLLRSPEPNRAQHGGGAAGYQTGAGKRASVADLQALAATASGYYPDGGLGANPGYHQNGGNPSAFYPNAPQGSSYGPVYYAVNQPGNLNNDSYETRKRAAMDALNEFFGDAKRRLIDPTTYYDVGQRLMALQGVPLLGGYHGGGIPAEYGGGPALMTASHPGPPHHPYALPLPNVRTKSDLVNIDQFLETLQATVYENSNQAAAAGVQQPMSHYVHPTLSYRSSNSPPGAQPQAATSHAAQTSSHATAAATSAPMQVATTSATSDTPALTPASSVMSYTSGQSPNAGGQQNISPVTRPSMGPMYPTLPAVSAMSDMSGSYTTSSSAPISSLATSFDPDSRRRYSGGLLQKAQPGSPADEDKMDLSSDRGTPRNSPTPTVTPADSKPVDAFGALPSPMEQRSPAESGADSPSLADREQERWLQNMRVIESLRSFIKTRLQEHEYDSDSDSGLGHRPGAMSSSPPIDPDMVAGTEASSHAHDMKEDEERLYPVLKAAIGDD</sequence>
<dbReference type="Proteomes" id="UP000799766">
    <property type="component" value="Unassembled WGS sequence"/>
</dbReference>
<name>A0A6A6NVI7_9PEZI</name>
<feature type="region of interest" description="Disordered" evidence="10">
    <location>
        <begin position="459"/>
        <end position="561"/>
    </location>
</feature>
<dbReference type="PROSITE" id="PS00028">
    <property type="entry name" value="ZINC_FINGER_C2H2_1"/>
    <property type="match status" value="2"/>
</dbReference>
<dbReference type="SMART" id="SM00355">
    <property type="entry name" value="ZnF_C2H2"/>
    <property type="match status" value="3"/>
</dbReference>
<dbReference type="FunFam" id="3.30.160.60:FF:001875">
    <property type="entry name" value="pH-response transcription factor pacC/RIM101"/>
    <property type="match status" value="1"/>
</dbReference>
<feature type="compositionally biased region" description="Polar residues" evidence="10">
    <location>
        <begin position="403"/>
        <end position="442"/>
    </location>
</feature>
<feature type="compositionally biased region" description="Low complexity" evidence="10">
    <location>
        <begin position="460"/>
        <end position="480"/>
    </location>
</feature>
<feature type="region of interest" description="Disordered" evidence="10">
    <location>
        <begin position="148"/>
        <end position="168"/>
    </location>
</feature>
<evidence type="ECO:0000256" key="8">
    <source>
        <dbReference type="ARBA" id="ARBA00038089"/>
    </source>
</evidence>
<keyword evidence="6" id="KW-0862">Zinc</keyword>
<feature type="compositionally biased region" description="Low complexity" evidence="10">
    <location>
        <begin position="377"/>
        <end position="400"/>
    </location>
</feature>
<dbReference type="SUPFAM" id="SSF57667">
    <property type="entry name" value="beta-beta-alpha zinc fingers"/>
    <property type="match status" value="2"/>
</dbReference>
<protein>
    <recommendedName>
        <fullName evidence="11">C2H2-type domain-containing protein</fullName>
    </recommendedName>
</protein>
<comment type="subcellular location">
    <subcellularLocation>
        <location evidence="1">Nucleus</location>
    </subcellularLocation>
</comment>
<evidence type="ECO:0000256" key="6">
    <source>
        <dbReference type="ARBA" id="ARBA00022833"/>
    </source>
</evidence>
<dbReference type="PROSITE" id="PS50157">
    <property type="entry name" value="ZINC_FINGER_C2H2_2"/>
    <property type="match status" value="3"/>
</dbReference>
<reference evidence="12" key="1">
    <citation type="journal article" date="2020" name="Stud. Mycol.">
        <title>101 Dothideomycetes genomes: a test case for predicting lifestyles and emergence of pathogens.</title>
        <authorList>
            <person name="Haridas S."/>
            <person name="Albert R."/>
            <person name="Binder M."/>
            <person name="Bloem J."/>
            <person name="Labutti K."/>
            <person name="Salamov A."/>
            <person name="Andreopoulos B."/>
            <person name="Baker S."/>
            <person name="Barry K."/>
            <person name="Bills G."/>
            <person name="Bluhm B."/>
            <person name="Cannon C."/>
            <person name="Castanera R."/>
            <person name="Culley D."/>
            <person name="Daum C."/>
            <person name="Ezra D."/>
            <person name="Gonzalez J."/>
            <person name="Henrissat B."/>
            <person name="Kuo A."/>
            <person name="Liang C."/>
            <person name="Lipzen A."/>
            <person name="Lutzoni F."/>
            <person name="Magnuson J."/>
            <person name="Mondo S."/>
            <person name="Nolan M."/>
            <person name="Ohm R."/>
            <person name="Pangilinan J."/>
            <person name="Park H.-J."/>
            <person name="Ramirez L."/>
            <person name="Alfaro M."/>
            <person name="Sun H."/>
            <person name="Tritt A."/>
            <person name="Yoshinaga Y."/>
            <person name="Zwiers L.-H."/>
            <person name="Turgeon B."/>
            <person name="Goodwin S."/>
            <person name="Spatafora J."/>
            <person name="Crous P."/>
            <person name="Grigoriev I."/>
        </authorList>
    </citation>
    <scope>NUCLEOTIDE SEQUENCE</scope>
    <source>
        <strain evidence="12">ATCC 16933</strain>
    </source>
</reference>
<dbReference type="GO" id="GO:0008270">
    <property type="term" value="F:zinc ion binding"/>
    <property type="evidence" value="ECO:0007669"/>
    <property type="project" value="UniProtKB-KW"/>
</dbReference>
<dbReference type="AlphaFoldDB" id="A0A6A6NVI7"/>
<dbReference type="Pfam" id="PF00096">
    <property type="entry name" value="zf-C2H2"/>
    <property type="match status" value="1"/>
</dbReference>
<feature type="compositionally biased region" description="Polar residues" evidence="10">
    <location>
        <begin position="517"/>
        <end position="527"/>
    </location>
</feature>